<reference evidence="2 3" key="1">
    <citation type="submission" date="2022-05" db="EMBL/GenBank/DDBJ databases">
        <title>Genome Sequencing of Bee-Associated Microbes.</title>
        <authorList>
            <person name="Dunlap C."/>
        </authorList>
    </citation>
    <scope>NUCLEOTIDE SEQUENCE [LARGE SCALE GENOMIC DNA]</scope>
    <source>
        <strain evidence="2 3">NRRL B-23120</strain>
    </source>
</reference>
<keyword evidence="3" id="KW-1185">Reference proteome</keyword>
<feature type="domain" description="HTH cro/C1-type" evidence="1">
    <location>
        <begin position="14"/>
        <end position="69"/>
    </location>
</feature>
<accession>A0ABT4FMH2</accession>
<dbReference type="SUPFAM" id="SSF47413">
    <property type="entry name" value="lambda repressor-like DNA-binding domains"/>
    <property type="match status" value="1"/>
</dbReference>
<dbReference type="Gene3D" id="1.10.260.40">
    <property type="entry name" value="lambda repressor-like DNA-binding domains"/>
    <property type="match status" value="1"/>
</dbReference>
<sequence>MEVVPLPLKVHIKLDELIKERGISQRELSRLTGIRQPSINKMCNNTTQRLPLDNLGIICEVLKIDIADILVLVNESK</sequence>
<comment type="caution">
    <text evidence="2">The sequence shown here is derived from an EMBL/GenBank/DDBJ whole genome shotgun (WGS) entry which is preliminary data.</text>
</comment>
<protein>
    <submittedName>
        <fullName evidence="2">Helix-turn-helix transcriptional regulator</fullName>
    </submittedName>
</protein>
<name>A0ABT4FMH2_9BACL</name>
<gene>
    <name evidence="2" type="ORF">M5X16_28690</name>
</gene>
<evidence type="ECO:0000313" key="3">
    <source>
        <dbReference type="Proteomes" id="UP001527202"/>
    </source>
</evidence>
<dbReference type="InterPro" id="IPR010982">
    <property type="entry name" value="Lambda_DNA-bd_dom_sf"/>
</dbReference>
<dbReference type="Pfam" id="PF13443">
    <property type="entry name" value="HTH_26"/>
    <property type="match status" value="1"/>
</dbReference>
<proteinExistence type="predicted"/>
<dbReference type="EMBL" id="JAMDMJ010000054">
    <property type="protein sequence ID" value="MCY9599729.1"/>
    <property type="molecule type" value="Genomic_DNA"/>
</dbReference>
<dbReference type="Proteomes" id="UP001527202">
    <property type="component" value="Unassembled WGS sequence"/>
</dbReference>
<evidence type="ECO:0000259" key="1">
    <source>
        <dbReference type="PROSITE" id="PS50943"/>
    </source>
</evidence>
<dbReference type="RefSeq" id="WP_268630820.1">
    <property type="nucleotide sequence ID" value="NZ_JAMDMJ010000054.1"/>
</dbReference>
<organism evidence="2 3">
    <name type="scientific">Paenibacillus chitinolyticus</name>
    <dbReference type="NCBI Taxonomy" id="79263"/>
    <lineage>
        <taxon>Bacteria</taxon>
        <taxon>Bacillati</taxon>
        <taxon>Bacillota</taxon>
        <taxon>Bacilli</taxon>
        <taxon>Bacillales</taxon>
        <taxon>Paenibacillaceae</taxon>
        <taxon>Paenibacillus</taxon>
    </lineage>
</organism>
<dbReference type="InterPro" id="IPR001387">
    <property type="entry name" value="Cro/C1-type_HTH"/>
</dbReference>
<dbReference type="CDD" id="cd00093">
    <property type="entry name" value="HTH_XRE"/>
    <property type="match status" value="1"/>
</dbReference>
<evidence type="ECO:0000313" key="2">
    <source>
        <dbReference type="EMBL" id="MCY9599729.1"/>
    </source>
</evidence>
<dbReference type="PROSITE" id="PS50943">
    <property type="entry name" value="HTH_CROC1"/>
    <property type="match status" value="1"/>
</dbReference>
<dbReference type="SMART" id="SM00530">
    <property type="entry name" value="HTH_XRE"/>
    <property type="match status" value="1"/>
</dbReference>